<name>E4YD70_OIKDI</name>
<protein>
    <submittedName>
        <fullName evidence="1">Uncharacterized protein</fullName>
    </submittedName>
</protein>
<dbReference type="AlphaFoldDB" id="E4YD70"/>
<gene>
    <name evidence="1" type="ORF">GSOID_T00021401001</name>
</gene>
<organism evidence="1">
    <name type="scientific">Oikopleura dioica</name>
    <name type="common">Tunicate</name>
    <dbReference type="NCBI Taxonomy" id="34765"/>
    <lineage>
        <taxon>Eukaryota</taxon>
        <taxon>Metazoa</taxon>
        <taxon>Chordata</taxon>
        <taxon>Tunicata</taxon>
        <taxon>Appendicularia</taxon>
        <taxon>Copelata</taxon>
        <taxon>Oikopleuridae</taxon>
        <taxon>Oikopleura</taxon>
    </lineage>
</organism>
<evidence type="ECO:0000313" key="1">
    <source>
        <dbReference type="EMBL" id="CBY43762.1"/>
    </source>
</evidence>
<dbReference type="Proteomes" id="UP000011014">
    <property type="component" value="Unassembled WGS sequence"/>
</dbReference>
<dbReference type="EMBL" id="FN654421">
    <property type="protein sequence ID" value="CBY43762.1"/>
    <property type="molecule type" value="Genomic_DNA"/>
</dbReference>
<proteinExistence type="predicted"/>
<sequence length="53" mass="6316">MRELEDNFYRIIAEIEHASEKNDEDPILEFLLQRREQVARDVQLIDQALFALA</sequence>
<reference evidence="1" key="1">
    <citation type="journal article" date="2010" name="Science">
        <title>Plasticity of animal genome architecture unmasked by rapid evolution of a pelagic tunicate.</title>
        <authorList>
            <person name="Denoeud F."/>
            <person name="Henriet S."/>
            <person name="Mungpakdee S."/>
            <person name="Aury J.M."/>
            <person name="Da Silva C."/>
            <person name="Brinkmann H."/>
            <person name="Mikhaleva J."/>
            <person name="Olsen L.C."/>
            <person name="Jubin C."/>
            <person name="Canestro C."/>
            <person name="Bouquet J.M."/>
            <person name="Danks G."/>
            <person name="Poulain J."/>
            <person name="Campsteijn C."/>
            <person name="Adamski M."/>
            <person name="Cross I."/>
            <person name="Yadetie F."/>
            <person name="Muffato M."/>
            <person name="Louis A."/>
            <person name="Butcher S."/>
            <person name="Tsagkogeorga G."/>
            <person name="Konrad A."/>
            <person name="Singh S."/>
            <person name="Jensen M.F."/>
            <person name="Cong E.H."/>
            <person name="Eikeseth-Otteraa H."/>
            <person name="Noel B."/>
            <person name="Anthouard V."/>
            <person name="Porcel B.M."/>
            <person name="Kachouri-Lafond R."/>
            <person name="Nishino A."/>
            <person name="Ugolini M."/>
            <person name="Chourrout P."/>
            <person name="Nishida H."/>
            <person name="Aasland R."/>
            <person name="Huzurbazar S."/>
            <person name="Westhof E."/>
            <person name="Delsuc F."/>
            <person name="Lehrach H."/>
            <person name="Reinhardt R."/>
            <person name="Weissenbach J."/>
            <person name="Roy S.W."/>
            <person name="Artiguenave F."/>
            <person name="Postlethwait J.H."/>
            <person name="Manak J.R."/>
            <person name="Thompson E.M."/>
            <person name="Jaillon O."/>
            <person name="Du Pasquier L."/>
            <person name="Boudinot P."/>
            <person name="Liberles D.A."/>
            <person name="Volff J.N."/>
            <person name="Philippe H."/>
            <person name="Lenhard B."/>
            <person name="Roest Crollius H."/>
            <person name="Wincker P."/>
            <person name="Chourrout D."/>
        </authorList>
    </citation>
    <scope>NUCLEOTIDE SEQUENCE [LARGE SCALE GENOMIC DNA]</scope>
</reference>
<accession>E4YD70</accession>